<dbReference type="EMBL" id="ML978164">
    <property type="protein sequence ID" value="KAF2033892.1"/>
    <property type="molecule type" value="Genomic_DNA"/>
</dbReference>
<evidence type="ECO:0000313" key="2">
    <source>
        <dbReference type="EMBL" id="KAF2033892.1"/>
    </source>
</evidence>
<reference evidence="2" key="1">
    <citation type="journal article" date="2020" name="Stud. Mycol.">
        <title>101 Dothideomycetes genomes: a test case for predicting lifestyles and emergence of pathogens.</title>
        <authorList>
            <person name="Haridas S."/>
            <person name="Albert R."/>
            <person name="Binder M."/>
            <person name="Bloem J."/>
            <person name="Labutti K."/>
            <person name="Salamov A."/>
            <person name="Andreopoulos B."/>
            <person name="Baker S."/>
            <person name="Barry K."/>
            <person name="Bills G."/>
            <person name="Bluhm B."/>
            <person name="Cannon C."/>
            <person name="Castanera R."/>
            <person name="Culley D."/>
            <person name="Daum C."/>
            <person name="Ezra D."/>
            <person name="Gonzalez J."/>
            <person name="Henrissat B."/>
            <person name="Kuo A."/>
            <person name="Liang C."/>
            <person name="Lipzen A."/>
            <person name="Lutzoni F."/>
            <person name="Magnuson J."/>
            <person name="Mondo S."/>
            <person name="Nolan M."/>
            <person name="Ohm R."/>
            <person name="Pangilinan J."/>
            <person name="Park H.-J."/>
            <person name="Ramirez L."/>
            <person name="Alfaro M."/>
            <person name="Sun H."/>
            <person name="Tritt A."/>
            <person name="Yoshinaga Y."/>
            <person name="Zwiers L.-H."/>
            <person name="Turgeon B."/>
            <person name="Goodwin S."/>
            <person name="Spatafora J."/>
            <person name="Crous P."/>
            <person name="Grigoriev I."/>
        </authorList>
    </citation>
    <scope>NUCLEOTIDE SEQUENCE</scope>
    <source>
        <strain evidence="2">CBS 110217</strain>
    </source>
</reference>
<accession>A0A9P4HIL5</accession>
<feature type="region of interest" description="Disordered" evidence="1">
    <location>
        <begin position="127"/>
        <end position="170"/>
    </location>
</feature>
<organism evidence="2 3">
    <name type="scientific">Setomelanomma holmii</name>
    <dbReference type="NCBI Taxonomy" id="210430"/>
    <lineage>
        <taxon>Eukaryota</taxon>
        <taxon>Fungi</taxon>
        <taxon>Dikarya</taxon>
        <taxon>Ascomycota</taxon>
        <taxon>Pezizomycotina</taxon>
        <taxon>Dothideomycetes</taxon>
        <taxon>Pleosporomycetidae</taxon>
        <taxon>Pleosporales</taxon>
        <taxon>Pleosporineae</taxon>
        <taxon>Phaeosphaeriaceae</taxon>
        <taxon>Setomelanomma</taxon>
    </lineage>
</organism>
<feature type="region of interest" description="Disordered" evidence="1">
    <location>
        <begin position="220"/>
        <end position="268"/>
    </location>
</feature>
<keyword evidence="3" id="KW-1185">Reference proteome</keyword>
<dbReference type="AlphaFoldDB" id="A0A9P4HIL5"/>
<feature type="compositionally biased region" description="Polar residues" evidence="1">
    <location>
        <begin position="247"/>
        <end position="257"/>
    </location>
</feature>
<feature type="compositionally biased region" description="Basic and acidic residues" evidence="1">
    <location>
        <begin position="231"/>
        <end position="244"/>
    </location>
</feature>
<proteinExistence type="predicted"/>
<gene>
    <name evidence="2" type="ORF">EK21DRAFT_86041</name>
</gene>
<evidence type="ECO:0000313" key="3">
    <source>
        <dbReference type="Proteomes" id="UP000799777"/>
    </source>
</evidence>
<evidence type="ECO:0000256" key="1">
    <source>
        <dbReference type="SAM" id="MobiDB-lite"/>
    </source>
</evidence>
<dbReference type="Proteomes" id="UP000799777">
    <property type="component" value="Unassembled WGS sequence"/>
</dbReference>
<sequence>MEAADGSPQAPFPLAKRSMSGHIDGTEACTGISAISFIYPRTPYIAARGQLWYRHLFGDQAQRYATTNPSNTLYFKQWLAKRTRRKLRQLISDGRRYETLRLLAVAVTDFFSKEKWLTSRDLVREDDNSDVGATRDDRSDASSEAILSTGAVKGDSNDETTDTPDFPPLQDAIREARREEIMYNTMEMLLKPENEQVFKKVVEADLVLKALRDITIEAEAAESSPSAELNQKVDHSAHEVESDFAKPSTTPMPTTADRSIDGIDDTET</sequence>
<protein>
    <submittedName>
        <fullName evidence="2">Uncharacterized protein</fullName>
    </submittedName>
</protein>
<name>A0A9P4HIL5_9PLEO</name>
<comment type="caution">
    <text evidence="2">The sequence shown here is derived from an EMBL/GenBank/DDBJ whole genome shotgun (WGS) entry which is preliminary data.</text>
</comment>